<keyword evidence="6 11" id="KW-1133">Transmembrane helix</keyword>
<evidence type="ECO:0000256" key="6">
    <source>
        <dbReference type="ARBA" id="ARBA00022989"/>
    </source>
</evidence>
<dbReference type="Proteomes" id="UP000515126">
    <property type="component" value="Unplaced"/>
</dbReference>
<protein>
    <recommendedName>
        <fullName evidence="11">Vomeronasal type-1 receptor</fullName>
    </recommendedName>
</protein>
<evidence type="ECO:0000313" key="14">
    <source>
        <dbReference type="RefSeq" id="XP_021010416.1"/>
    </source>
</evidence>
<dbReference type="PROSITE" id="PS50262">
    <property type="entry name" value="G_PROTEIN_RECEP_F1_2"/>
    <property type="match status" value="1"/>
</dbReference>
<reference evidence="14" key="1">
    <citation type="submission" date="2025-08" db="UniProtKB">
        <authorList>
            <consortium name="RefSeq"/>
        </authorList>
    </citation>
    <scope>IDENTIFICATION</scope>
</reference>
<evidence type="ECO:0000256" key="9">
    <source>
        <dbReference type="ARBA" id="ARBA00023170"/>
    </source>
</evidence>
<evidence type="ECO:0000256" key="2">
    <source>
        <dbReference type="ARBA" id="ARBA00010663"/>
    </source>
</evidence>
<organism evidence="13 14">
    <name type="scientific">Mus caroli</name>
    <name type="common">Ryukyu mouse</name>
    <name type="synonym">Ricefield mouse</name>
    <dbReference type="NCBI Taxonomy" id="10089"/>
    <lineage>
        <taxon>Eukaryota</taxon>
        <taxon>Metazoa</taxon>
        <taxon>Chordata</taxon>
        <taxon>Craniata</taxon>
        <taxon>Vertebrata</taxon>
        <taxon>Euteleostomi</taxon>
        <taxon>Mammalia</taxon>
        <taxon>Eutheria</taxon>
        <taxon>Euarchontoglires</taxon>
        <taxon>Glires</taxon>
        <taxon>Rodentia</taxon>
        <taxon>Myomorpha</taxon>
        <taxon>Muroidea</taxon>
        <taxon>Muridae</taxon>
        <taxon>Murinae</taxon>
        <taxon>Mus</taxon>
        <taxon>Mus</taxon>
    </lineage>
</organism>
<dbReference type="InterPro" id="IPR004072">
    <property type="entry name" value="Vmron_rcpt_1"/>
</dbReference>
<comment type="similarity">
    <text evidence="2 11">Belongs to the G-protein coupled receptor 1 family.</text>
</comment>
<feature type="transmembrane region" description="Helical" evidence="11">
    <location>
        <begin position="180"/>
        <end position="208"/>
    </location>
</feature>
<keyword evidence="13" id="KW-1185">Reference proteome</keyword>
<dbReference type="Gene3D" id="1.20.1070.10">
    <property type="entry name" value="Rhodopsin 7-helix transmembrane proteins"/>
    <property type="match status" value="1"/>
</dbReference>
<dbReference type="GO" id="GO:0005886">
    <property type="term" value="C:plasma membrane"/>
    <property type="evidence" value="ECO:0007669"/>
    <property type="project" value="UniProtKB-SubCell"/>
</dbReference>
<dbReference type="InterPro" id="IPR017452">
    <property type="entry name" value="GPCR_Rhodpsn_7TM"/>
</dbReference>
<dbReference type="GO" id="GO:0016503">
    <property type="term" value="F:pheromone receptor activity"/>
    <property type="evidence" value="ECO:0007669"/>
    <property type="project" value="InterPro"/>
</dbReference>
<dbReference type="GeneID" id="110288398"/>
<feature type="domain" description="G-protein coupled receptors family 1 profile" evidence="12">
    <location>
        <begin position="22"/>
        <end position="285"/>
    </location>
</feature>
<evidence type="ECO:0000256" key="7">
    <source>
        <dbReference type="ARBA" id="ARBA00023040"/>
    </source>
</evidence>
<feature type="transmembrane region" description="Helical" evidence="11">
    <location>
        <begin position="235"/>
        <end position="258"/>
    </location>
</feature>
<evidence type="ECO:0000256" key="8">
    <source>
        <dbReference type="ARBA" id="ARBA00023136"/>
    </source>
</evidence>
<dbReference type="Pfam" id="PF03402">
    <property type="entry name" value="V1R"/>
    <property type="match status" value="1"/>
</dbReference>
<keyword evidence="8 11" id="KW-0472">Membrane</keyword>
<keyword evidence="7 11" id="KW-0297">G-protein coupled receptor</keyword>
<dbReference type="PRINTS" id="PR01534">
    <property type="entry name" value="VOMERONASL1R"/>
</dbReference>
<feature type="transmembrane region" description="Helical" evidence="11">
    <location>
        <begin position="264"/>
        <end position="285"/>
    </location>
</feature>
<name>A0A6P5P2M4_MUSCR</name>
<dbReference type="GO" id="GO:0019236">
    <property type="term" value="P:response to pheromone"/>
    <property type="evidence" value="ECO:0007669"/>
    <property type="project" value="UniProtKB-KW"/>
</dbReference>
<feature type="transmembrane region" description="Helical" evidence="11">
    <location>
        <begin position="93"/>
        <end position="115"/>
    </location>
</feature>
<gene>
    <name evidence="14" type="primary">LOC110288398</name>
</gene>
<dbReference type="AlphaFoldDB" id="A0A6P5P2M4"/>
<feature type="transmembrane region" description="Helical" evidence="11">
    <location>
        <begin position="6"/>
        <end position="33"/>
    </location>
</feature>
<evidence type="ECO:0000256" key="3">
    <source>
        <dbReference type="ARBA" id="ARBA00022475"/>
    </source>
</evidence>
<sequence>MTSTDLTMGIFFLSQIVLGMLGNSALLCCFIIADFTGVRTRPIDLIVKHLTWANIMVVLCKGIPQTMTAFGHTYFLDDITCKLVFYLHRVCRGFSLVCTCLLSVFQAITISLNNSKSAQFKARAPQIISSSLVLCWSLCLLVNTFMILTVTDMRDKRNLTQFRQLMYCSAVNNFKQIQTVYAIILGFSDVICLGLMVCTNGSMVLFLVKHKQKVQYIHRSLATKSFNETKATQSICILVSSFVVLYGTSFILMMYFSFQDGTDTWLVSVNVAMSACFPALCPFLLTRYHTRVFKLCSI</sequence>
<keyword evidence="5 11" id="KW-0812">Transmembrane</keyword>
<feature type="transmembrane region" description="Helical" evidence="11">
    <location>
        <begin position="127"/>
        <end position="148"/>
    </location>
</feature>
<accession>A0A6P5P2M4</accession>
<keyword evidence="4 11" id="KW-0589">Pheromone response</keyword>
<dbReference type="KEGG" id="mcal:110288398"/>
<evidence type="ECO:0000256" key="5">
    <source>
        <dbReference type="ARBA" id="ARBA00022692"/>
    </source>
</evidence>
<evidence type="ECO:0000256" key="4">
    <source>
        <dbReference type="ARBA" id="ARBA00022507"/>
    </source>
</evidence>
<evidence type="ECO:0000256" key="1">
    <source>
        <dbReference type="ARBA" id="ARBA00004651"/>
    </source>
</evidence>
<dbReference type="PANTHER" id="PTHR24062">
    <property type="entry name" value="VOMERONASAL TYPE-1 RECEPTOR"/>
    <property type="match status" value="1"/>
</dbReference>
<dbReference type="SUPFAM" id="SSF81321">
    <property type="entry name" value="Family A G protein-coupled receptor-like"/>
    <property type="match status" value="1"/>
</dbReference>
<evidence type="ECO:0000259" key="12">
    <source>
        <dbReference type="PROSITE" id="PS50262"/>
    </source>
</evidence>
<dbReference type="GO" id="GO:0007606">
    <property type="term" value="P:sensory perception of chemical stimulus"/>
    <property type="evidence" value="ECO:0007669"/>
    <property type="project" value="UniProtKB-ARBA"/>
</dbReference>
<evidence type="ECO:0000256" key="10">
    <source>
        <dbReference type="ARBA" id="ARBA00023224"/>
    </source>
</evidence>
<evidence type="ECO:0000313" key="13">
    <source>
        <dbReference type="Proteomes" id="UP000515126"/>
    </source>
</evidence>
<feature type="transmembrane region" description="Helical" evidence="11">
    <location>
        <begin position="45"/>
        <end position="64"/>
    </location>
</feature>
<dbReference type="RefSeq" id="XP_021010416.1">
    <property type="nucleotide sequence ID" value="XM_021154757.1"/>
</dbReference>
<keyword evidence="9 11" id="KW-0675">Receptor</keyword>
<dbReference type="FunFam" id="1.20.1070.10:FF:000550">
    <property type="entry name" value="Vomeronasal type-1 receptor"/>
    <property type="match status" value="1"/>
</dbReference>
<comment type="subcellular location">
    <subcellularLocation>
        <location evidence="1 11">Cell membrane</location>
        <topology evidence="1 11">Multi-pass membrane protein</topology>
    </subcellularLocation>
</comment>
<evidence type="ECO:0000256" key="11">
    <source>
        <dbReference type="RuleBase" id="RU364061"/>
    </source>
</evidence>
<keyword evidence="3 11" id="KW-1003">Cell membrane</keyword>
<keyword evidence="10 11" id="KW-0807">Transducer</keyword>
<proteinExistence type="inferred from homology"/>